<dbReference type="GO" id="GO:0009103">
    <property type="term" value="P:lipopolysaccharide biosynthetic process"/>
    <property type="evidence" value="ECO:0007669"/>
    <property type="project" value="TreeGrafter"/>
</dbReference>
<dbReference type="Pfam" id="PF19040">
    <property type="entry name" value="SGNH"/>
    <property type="match status" value="1"/>
</dbReference>
<organism evidence="4 5">
    <name type="scientific">Noviherbaspirillum humi</name>
    <dbReference type="NCBI Taxonomy" id="1688639"/>
    <lineage>
        <taxon>Bacteria</taxon>
        <taxon>Pseudomonadati</taxon>
        <taxon>Pseudomonadota</taxon>
        <taxon>Betaproteobacteria</taxon>
        <taxon>Burkholderiales</taxon>
        <taxon>Oxalobacteraceae</taxon>
        <taxon>Noviherbaspirillum</taxon>
    </lineage>
</organism>
<keyword evidence="1" id="KW-0812">Transmembrane</keyword>
<keyword evidence="4" id="KW-0378">Hydrolase</keyword>
<feature type="transmembrane region" description="Helical" evidence="1">
    <location>
        <begin position="176"/>
        <end position="196"/>
    </location>
</feature>
<dbReference type="Pfam" id="PF01757">
    <property type="entry name" value="Acyl_transf_3"/>
    <property type="match status" value="1"/>
</dbReference>
<dbReference type="GO" id="GO:0016747">
    <property type="term" value="F:acyltransferase activity, transferring groups other than amino-acyl groups"/>
    <property type="evidence" value="ECO:0007669"/>
    <property type="project" value="InterPro"/>
</dbReference>
<keyword evidence="4" id="KW-0808">Transferase</keyword>
<dbReference type="InterPro" id="IPR002656">
    <property type="entry name" value="Acyl_transf_3_dom"/>
</dbReference>
<feature type="transmembrane region" description="Helical" evidence="1">
    <location>
        <begin position="84"/>
        <end position="103"/>
    </location>
</feature>
<evidence type="ECO:0000313" key="5">
    <source>
        <dbReference type="Proteomes" id="UP000198284"/>
    </source>
</evidence>
<proteinExistence type="predicted"/>
<dbReference type="InterPro" id="IPR043968">
    <property type="entry name" value="SGNH"/>
</dbReference>
<dbReference type="AlphaFoldDB" id="A0A239HLT8"/>
<dbReference type="OrthoDB" id="9814807at2"/>
<name>A0A239HLT8_9BURK</name>
<feature type="transmembrane region" description="Helical" evidence="1">
    <location>
        <begin position="43"/>
        <end position="63"/>
    </location>
</feature>
<keyword evidence="4" id="KW-0012">Acyltransferase</keyword>
<feature type="transmembrane region" description="Helical" evidence="1">
    <location>
        <begin position="295"/>
        <end position="314"/>
    </location>
</feature>
<feature type="domain" description="Acyltransferase 3" evidence="2">
    <location>
        <begin position="18"/>
        <end position="344"/>
    </location>
</feature>
<dbReference type="GO" id="GO:0016787">
    <property type="term" value="F:hydrolase activity"/>
    <property type="evidence" value="ECO:0007669"/>
    <property type="project" value="UniProtKB-KW"/>
</dbReference>
<dbReference type="Proteomes" id="UP000198284">
    <property type="component" value="Unassembled WGS sequence"/>
</dbReference>
<keyword evidence="5" id="KW-1185">Reference proteome</keyword>
<accession>A0A239HLT8</accession>
<reference evidence="4 5" key="1">
    <citation type="submission" date="2017-06" db="EMBL/GenBank/DDBJ databases">
        <authorList>
            <person name="Kim H.J."/>
            <person name="Triplett B.A."/>
        </authorList>
    </citation>
    <scope>NUCLEOTIDE SEQUENCE [LARGE SCALE GENOMIC DNA]</scope>
    <source>
        <strain evidence="4 5">U15</strain>
    </source>
</reference>
<dbReference type="EMBL" id="FZOT01000007">
    <property type="protein sequence ID" value="SNS81813.1"/>
    <property type="molecule type" value="Genomic_DNA"/>
</dbReference>
<evidence type="ECO:0000259" key="3">
    <source>
        <dbReference type="Pfam" id="PF19040"/>
    </source>
</evidence>
<dbReference type="GO" id="GO:0016020">
    <property type="term" value="C:membrane"/>
    <property type="evidence" value="ECO:0007669"/>
    <property type="project" value="TreeGrafter"/>
</dbReference>
<feature type="transmembrane region" description="Helical" evidence="1">
    <location>
        <begin position="202"/>
        <end position="224"/>
    </location>
</feature>
<dbReference type="RefSeq" id="WP_143131230.1">
    <property type="nucleotide sequence ID" value="NZ_FZOT01000007.1"/>
</dbReference>
<feature type="transmembrane region" description="Helical" evidence="1">
    <location>
        <begin position="236"/>
        <end position="254"/>
    </location>
</feature>
<feature type="domain" description="SGNH" evidence="3">
    <location>
        <begin position="426"/>
        <end position="648"/>
    </location>
</feature>
<evidence type="ECO:0000256" key="1">
    <source>
        <dbReference type="SAM" id="Phobius"/>
    </source>
</evidence>
<protein>
    <submittedName>
        <fullName evidence="4">Peptidoglycan/LPS O-acetylase OafA/YrhL, contains acyltransferase and SGNH-hydrolase domains</fullName>
    </submittedName>
</protein>
<feature type="transmembrane region" description="Helical" evidence="1">
    <location>
        <begin position="359"/>
        <end position="382"/>
    </location>
</feature>
<feature type="transmembrane region" description="Helical" evidence="1">
    <location>
        <begin position="326"/>
        <end position="347"/>
    </location>
</feature>
<evidence type="ECO:0000259" key="2">
    <source>
        <dbReference type="Pfam" id="PF01757"/>
    </source>
</evidence>
<feature type="transmembrane region" description="Helical" evidence="1">
    <location>
        <begin position="148"/>
        <end position="169"/>
    </location>
</feature>
<dbReference type="InterPro" id="IPR050879">
    <property type="entry name" value="Acyltransferase_3"/>
</dbReference>
<dbReference type="PANTHER" id="PTHR23028:SF53">
    <property type="entry name" value="ACYL_TRANSF_3 DOMAIN-CONTAINING PROTEIN"/>
    <property type="match status" value="1"/>
</dbReference>
<keyword evidence="1" id="KW-1133">Transmembrane helix</keyword>
<sequence>MAFEIEENRVSRLPYRTDIDGLRAFAVISVILMHIDKSLLPGGFVGVDIFFVLSGFLITGLILKDLDCGRFSFVQFYCRRIKRIAPAALAVILVCATLAHFLMMPDDARETAKAAVWSVASLTNVYYSLFRDTGYFAPSSAELPLLHLWSLGVEEQFYLLWPLLLVVLYPHLKKSYFLLLLSLIALGSFFLGEILFPVYPSLVYFLLPTRAGELIVGALVYFAIHGKVEARFGSKGATPIAICGASLLTISVFMLNEGQVFPGLRAMVPTLGTGMLLFAGHLGENPVKRILCFKPLATLGLISYSAYLWHWPILAFYRYGYGQPGAVAGTIIFVLTIFLAYICYFYIERPARNVKNISYPLVFKWYLTASFSTFTIAILLVYPGTLINKIWTTNFEVISAKVLATEIPPTEYEYVCLRKTLTIVDASDGRCVIGDFRSARPPALLWGDSNAAHYVGMVGYFASHNNFTVRNLAAGTCPPILGDKLRQYVSRTREPHCLASQAVVIEALKATEVVIIGAAWNFYEEYGTDFLTDFFATVRQLTDAGKEVVIIGKIPEIDGFDRYCKVKALRYPLLYCNAVKSSVSKEVLNINERLKRFAEMNRKVHYFDPVRYICPNASCSTHLSDGIQLYFDRSHISIPGSWRLGEVIYATEGVPEAFRSAYAQKLHLSPVEP</sequence>
<dbReference type="PANTHER" id="PTHR23028">
    <property type="entry name" value="ACETYLTRANSFERASE"/>
    <property type="match status" value="1"/>
</dbReference>
<gene>
    <name evidence="4" type="ORF">SAMN06265795_10736</name>
</gene>
<feature type="transmembrane region" description="Helical" evidence="1">
    <location>
        <begin position="266"/>
        <end position="283"/>
    </location>
</feature>
<evidence type="ECO:0000313" key="4">
    <source>
        <dbReference type="EMBL" id="SNS81813.1"/>
    </source>
</evidence>
<keyword evidence="1" id="KW-0472">Membrane</keyword>